<sequence>MFNYFALFIVSVVGIVLFDDDPTAVSVQEWIFFAIMIYSAVSMVRLFQRYLRDQR</sequence>
<organism evidence="2 3">
    <name type="scientific">Candidatus Methylocalor cossyra</name>
    <dbReference type="NCBI Taxonomy" id="3108543"/>
    <lineage>
        <taxon>Bacteria</taxon>
        <taxon>Pseudomonadati</taxon>
        <taxon>Pseudomonadota</taxon>
        <taxon>Gammaproteobacteria</taxon>
        <taxon>Methylococcales</taxon>
        <taxon>Methylococcaceae</taxon>
        <taxon>Candidatus Methylocalor</taxon>
    </lineage>
</organism>
<reference evidence="2 3" key="1">
    <citation type="submission" date="2024-04" db="EMBL/GenBank/DDBJ databases">
        <authorList>
            <person name="Cremers G."/>
        </authorList>
    </citation>
    <scope>NUCLEOTIDE SEQUENCE [LARGE SCALE GENOMIC DNA]</scope>
    <source>
        <strain evidence="2">MeCH1-AG</strain>
    </source>
</reference>
<proteinExistence type="predicted"/>
<feature type="transmembrane region" description="Helical" evidence="1">
    <location>
        <begin position="28"/>
        <end position="47"/>
    </location>
</feature>
<dbReference type="Proteomes" id="UP001497493">
    <property type="component" value="Chromosome"/>
</dbReference>
<gene>
    <name evidence="2" type="ORF">MECH1_V1_1081</name>
</gene>
<dbReference type="RefSeq" id="WP_348759389.1">
    <property type="nucleotide sequence ID" value="NZ_OZ026884.1"/>
</dbReference>
<evidence type="ECO:0000313" key="3">
    <source>
        <dbReference type="Proteomes" id="UP001497493"/>
    </source>
</evidence>
<dbReference type="EMBL" id="OZ026884">
    <property type="protein sequence ID" value="CAL1239857.1"/>
    <property type="molecule type" value="Genomic_DNA"/>
</dbReference>
<name>A0ABM9NGX2_9GAMM</name>
<accession>A0ABM9NGX2</accession>
<keyword evidence="1" id="KW-1133">Transmembrane helix</keyword>
<evidence type="ECO:0000256" key="1">
    <source>
        <dbReference type="SAM" id="Phobius"/>
    </source>
</evidence>
<keyword evidence="1" id="KW-0472">Membrane</keyword>
<protein>
    <submittedName>
        <fullName evidence="2">Uncharacterized protein</fullName>
    </submittedName>
</protein>
<keyword evidence="1" id="KW-0812">Transmembrane</keyword>
<evidence type="ECO:0000313" key="2">
    <source>
        <dbReference type="EMBL" id="CAL1239857.1"/>
    </source>
</evidence>
<keyword evidence="3" id="KW-1185">Reference proteome</keyword>